<evidence type="ECO:0000313" key="3">
    <source>
        <dbReference type="Proteomes" id="UP001150217"/>
    </source>
</evidence>
<reference evidence="2" key="1">
    <citation type="submission" date="2022-08" db="EMBL/GenBank/DDBJ databases">
        <title>A Global Phylogenomic Analysis of the Shiitake Genus Lentinula.</title>
        <authorList>
            <consortium name="DOE Joint Genome Institute"/>
            <person name="Sierra-Patev S."/>
            <person name="Min B."/>
            <person name="Naranjo-Ortiz M."/>
            <person name="Looney B."/>
            <person name="Konkel Z."/>
            <person name="Slot J.C."/>
            <person name="Sakamoto Y."/>
            <person name="Steenwyk J.L."/>
            <person name="Rokas A."/>
            <person name="Carro J."/>
            <person name="Camarero S."/>
            <person name="Ferreira P."/>
            <person name="Molpeceres G."/>
            <person name="Ruiz-Duenas F.J."/>
            <person name="Serrano A."/>
            <person name="Henrissat B."/>
            <person name="Drula E."/>
            <person name="Hughes K.W."/>
            <person name="Mata J.L."/>
            <person name="Ishikawa N.K."/>
            <person name="Vargas-Isla R."/>
            <person name="Ushijima S."/>
            <person name="Smith C.A."/>
            <person name="Ahrendt S."/>
            <person name="Andreopoulos W."/>
            <person name="He G."/>
            <person name="Labutti K."/>
            <person name="Lipzen A."/>
            <person name="Ng V."/>
            <person name="Riley R."/>
            <person name="Sandor L."/>
            <person name="Barry K."/>
            <person name="Martinez A.T."/>
            <person name="Xiao Y."/>
            <person name="Gibbons J.G."/>
            <person name="Terashima K."/>
            <person name="Grigoriev I.V."/>
            <person name="Hibbett D.S."/>
        </authorList>
    </citation>
    <scope>NUCLEOTIDE SEQUENCE</scope>
    <source>
        <strain evidence="2">RHP3577 ss4</strain>
    </source>
</reference>
<comment type="caution">
    <text evidence="2">The sequence shown here is derived from an EMBL/GenBank/DDBJ whole genome shotgun (WGS) entry which is preliminary data.</text>
</comment>
<gene>
    <name evidence="2" type="ORF">C8R41DRAFT_937316</name>
</gene>
<accession>A0ABQ8UWK7</accession>
<name>A0ABQ8UWK7_9AGAR</name>
<evidence type="ECO:0000313" key="2">
    <source>
        <dbReference type="EMBL" id="KAJ4463947.1"/>
    </source>
</evidence>
<dbReference type="Proteomes" id="UP001150217">
    <property type="component" value="Unassembled WGS sequence"/>
</dbReference>
<keyword evidence="3" id="KW-1185">Reference proteome</keyword>
<dbReference type="EMBL" id="JANVFT010000149">
    <property type="protein sequence ID" value="KAJ4463947.1"/>
    <property type="molecule type" value="Genomic_DNA"/>
</dbReference>
<feature type="signal peptide" evidence="1">
    <location>
        <begin position="1"/>
        <end position="24"/>
    </location>
</feature>
<sequence length="196" mass="22158">MHSIISFLGFSLLTFTAVVLPVMSCHLGAIASPLVVHETSPAETTASLQLMVRADSYDSSQTSTQHNNTVGALERFEAGFIILGQRGRKKVRYYKYGAVLGRHAFVKEVNKPVTYKELNDREYATVRAAGMHEAMTLRMVNDETANMFRASSEHSCEWVVETLDTMKKHTDLLEGIDEKWRGLSDIEKEYIRNQIR</sequence>
<organism evidence="2 3">
    <name type="scientific">Lentinula lateritia</name>
    <dbReference type="NCBI Taxonomy" id="40482"/>
    <lineage>
        <taxon>Eukaryota</taxon>
        <taxon>Fungi</taxon>
        <taxon>Dikarya</taxon>
        <taxon>Basidiomycota</taxon>
        <taxon>Agaricomycotina</taxon>
        <taxon>Agaricomycetes</taxon>
        <taxon>Agaricomycetidae</taxon>
        <taxon>Agaricales</taxon>
        <taxon>Marasmiineae</taxon>
        <taxon>Omphalotaceae</taxon>
        <taxon>Lentinula</taxon>
    </lineage>
</organism>
<feature type="chain" id="PRO_5045868448" evidence="1">
    <location>
        <begin position="25"/>
        <end position="196"/>
    </location>
</feature>
<proteinExistence type="predicted"/>
<keyword evidence="1" id="KW-0732">Signal</keyword>
<evidence type="ECO:0000256" key="1">
    <source>
        <dbReference type="SAM" id="SignalP"/>
    </source>
</evidence>
<protein>
    <submittedName>
        <fullName evidence="2">Uncharacterized protein</fullName>
    </submittedName>
</protein>